<keyword evidence="3" id="KW-1185">Reference proteome</keyword>
<dbReference type="InterPro" id="IPR012295">
    <property type="entry name" value="TBP_dom_sf"/>
</dbReference>
<dbReference type="Proteomes" id="UP000728185">
    <property type="component" value="Unassembled WGS sequence"/>
</dbReference>
<accession>A0A8E0RRH2</accession>
<dbReference type="AlphaFoldDB" id="A0A8E0RRH2"/>
<organism evidence="2 3">
    <name type="scientific">Fasciolopsis buskii</name>
    <dbReference type="NCBI Taxonomy" id="27845"/>
    <lineage>
        <taxon>Eukaryota</taxon>
        <taxon>Metazoa</taxon>
        <taxon>Spiralia</taxon>
        <taxon>Lophotrochozoa</taxon>
        <taxon>Platyhelminthes</taxon>
        <taxon>Trematoda</taxon>
        <taxon>Digenea</taxon>
        <taxon>Plagiorchiida</taxon>
        <taxon>Echinostomata</taxon>
        <taxon>Echinostomatoidea</taxon>
        <taxon>Fasciolidae</taxon>
        <taxon>Fasciolopsis</taxon>
    </lineage>
</organism>
<feature type="compositionally biased region" description="Basic and acidic residues" evidence="1">
    <location>
        <begin position="31"/>
        <end position="42"/>
    </location>
</feature>
<dbReference type="EMBL" id="LUCM01010003">
    <property type="protein sequence ID" value="KAA0186049.1"/>
    <property type="molecule type" value="Genomic_DNA"/>
</dbReference>
<dbReference type="OrthoDB" id="2127950at2759"/>
<feature type="region of interest" description="Disordered" evidence="1">
    <location>
        <begin position="31"/>
        <end position="67"/>
    </location>
</feature>
<evidence type="ECO:0000256" key="1">
    <source>
        <dbReference type="SAM" id="MobiDB-lite"/>
    </source>
</evidence>
<protein>
    <submittedName>
        <fullName evidence="2">TATA-binding protein</fullName>
    </submittedName>
</protein>
<evidence type="ECO:0000313" key="2">
    <source>
        <dbReference type="EMBL" id="KAA0186049.1"/>
    </source>
</evidence>
<reference evidence="2" key="1">
    <citation type="submission" date="2019-05" db="EMBL/GenBank/DDBJ databases">
        <title>Annotation for the trematode Fasciolopsis buski.</title>
        <authorList>
            <person name="Choi Y.-J."/>
        </authorList>
    </citation>
    <scope>NUCLEOTIDE SEQUENCE</scope>
    <source>
        <strain evidence="2">HT</strain>
        <tissue evidence="2">Whole worm</tissue>
    </source>
</reference>
<sequence length="122" mass="13418">MSSDDIFNDFGHSDSSVVANPTDVLDFLSRLDKENELTDPPKELGSSINEETSEGEPVNEDAPSLTPSTTNVVVMASIRCRLRLKEIARPSMNVEYKALQNHLVMFSRSPYKVATTLSSGNI</sequence>
<evidence type="ECO:0000313" key="3">
    <source>
        <dbReference type="Proteomes" id="UP000728185"/>
    </source>
</evidence>
<proteinExistence type="predicted"/>
<comment type="caution">
    <text evidence="2">The sequence shown here is derived from an EMBL/GenBank/DDBJ whole genome shotgun (WGS) entry which is preliminary data.</text>
</comment>
<name>A0A8E0RRH2_9TREM</name>
<gene>
    <name evidence="2" type="ORF">FBUS_04941</name>
</gene>
<dbReference type="Gene3D" id="3.30.310.10">
    <property type="entry name" value="TATA-Binding Protein"/>
    <property type="match status" value="1"/>
</dbReference>